<proteinExistence type="predicted"/>
<dbReference type="PATRIC" id="fig|1396.428.peg.2619"/>
<dbReference type="EMBL" id="LCYI01000062">
    <property type="protein sequence ID" value="KLA22313.1"/>
    <property type="molecule type" value="Genomic_DNA"/>
</dbReference>
<reference evidence="2 3" key="1">
    <citation type="submission" date="2015-04" db="EMBL/GenBank/DDBJ databases">
        <title>Draft Genome Sequences of Eight Spore-Forming Food Isolates of Bacillus cereus Genome sequencing.</title>
        <authorList>
            <person name="Krawcyk A.O."/>
            <person name="de Jong A."/>
            <person name="Eijlander R.T."/>
            <person name="Berendsen E.M."/>
            <person name="Holsappel S."/>
            <person name="Wells-Bennik M."/>
            <person name="Kuipers O.P."/>
        </authorList>
    </citation>
    <scope>NUCLEOTIDE SEQUENCE [LARGE SCALE GENOMIC DNA]</scope>
    <source>
        <strain evidence="2 3">B4077</strain>
    </source>
</reference>
<dbReference type="SUPFAM" id="SSF55298">
    <property type="entry name" value="YjgF-like"/>
    <property type="match status" value="1"/>
</dbReference>
<dbReference type="Pfam" id="PF14588">
    <property type="entry name" value="YjgF_endoribonc"/>
    <property type="match status" value="1"/>
</dbReference>
<organism evidence="2 3">
    <name type="scientific">Bacillus cereus</name>
    <dbReference type="NCBI Taxonomy" id="1396"/>
    <lineage>
        <taxon>Bacteria</taxon>
        <taxon>Bacillati</taxon>
        <taxon>Bacillota</taxon>
        <taxon>Bacilli</taxon>
        <taxon>Bacillales</taxon>
        <taxon>Bacillaceae</taxon>
        <taxon>Bacillus</taxon>
        <taxon>Bacillus cereus group</taxon>
    </lineage>
</organism>
<evidence type="ECO:0000259" key="1">
    <source>
        <dbReference type="Pfam" id="PF14588"/>
    </source>
</evidence>
<dbReference type="InterPro" id="IPR035959">
    <property type="entry name" value="RutC-like_sf"/>
</dbReference>
<name>A0A0G8EDH4_BACCE</name>
<dbReference type="AlphaFoldDB" id="A0A0G8EDH4"/>
<feature type="domain" description="Endoribonuclease L-PSP/chorismate mutase-like" evidence="1">
    <location>
        <begin position="5"/>
        <end position="141"/>
    </location>
</feature>
<sequence>MKIEQRMEELGIILPKTSPAKALYVPVKQKGNSLFVSGQAPFIDGTPAYTGKVGGERTLEEAQEAARICIINTLAAVKEYIGDLDRIVNIVKLQAFVNCEIEFDQQHIVINAASKLLHDIFGVEGQHARTAIGVNQLPMNITVEIDSIFEIQAQ</sequence>
<gene>
    <name evidence="2" type="ORF">B4077_3259</name>
</gene>
<protein>
    <recommendedName>
        <fullName evidence="1">Endoribonuclease L-PSP/chorismate mutase-like domain-containing protein</fullName>
    </recommendedName>
</protein>
<dbReference type="RefSeq" id="WP_046956897.1">
    <property type="nucleotide sequence ID" value="NZ_LCYI01000062.1"/>
</dbReference>
<dbReference type="PANTHER" id="PTHR43760">
    <property type="entry name" value="ENDORIBONUCLEASE-RELATED"/>
    <property type="match status" value="1"/>
</dbReference>
<dbReference type="PANTHER" id="PTHR43760:SF1">
    <property type="entry name" value="ENDORIBONUCLEASE L-PSP_CHORISMATE MUTASE-LIKE DOMAIN-CONTAINING PROTEIN"/>
    <property type="match status" value="1"/>
</dbReference>
<evidence type="ECO:0000313" key="3">
    <source>
        <dbReference type="Proteomes" id="UP000035214"/>
    </source>
</evidence>
<dbReference type="InterPro" id="IPR013813">
    <property type="entry name" value="Endoribo_LPSP/chorism_mut-like"/>
</dbReference>
<evidence type="ECO:0000313" key="2">
    <source>
        <dbReference type="EMBL" id="KLA22313.1"/>
    </source>
</evidence>
<comment type="caution">
    <text evidence="2">The sequence shown here is derived from an EMBL/GenBank/DDBJ whole genome shotgun (WGS) entry which is preliminary data.</text>
</comment>
<accession>A0A0G8EDH4</accession>
<dbReference type="CDD" id="cd02199">
    <property type="entry name" value="YjgF_YER057c_UK114_like_1"/>
    <property type="match status" value="1"/>
</dbReference>
<dbReference type="Gene3D" id="3.30.1330.40">
    <property type="entry name" value="RutC-like"/>
    <property type="match status" value="1"/>
</dbReference>
<dbReference type="Proteomes" id="UP000035214">
    <property type="component" value="Unassembled WGS sequence"/>
</dbReference>